<evidence type="ECO:0000256" key="1">
    <source>
        <dbReference type="SAM" id="Phobius"/>
    </source>
</evidence>
<evidence type="ECO:0000313" key="3">
    <source>
        <dbReference type="Proteomes" id="UP000027456"/>
    </source>
</evidence>
<keyword evidence="1 2" id="KW-0812">Transmembrane</keyword>
<dbReference type="EMBL" id="AZST01000293">
    <property type="protein sequence ID" value="KEP50040.1"/>
    <property type="molecule type" value="Genomic_DNA"/>
</dbReference>
<evidence type="ECO:0000313" key="2">
    <source>
        <dbReference type="EMBL" id="KEP50040.1"/>
    </source>
</evidence>
<gene>
    <name evidence="2" type="ORF">V565_087770</name>
</gene>
<sequence length="98" mass="10230">MSADHHDHDLDAEPPKRTGLPPVVKYVCGAAFLLSAGLAIPSFYAKSRAIGPKAVLHISRGVAAGPGTALLGRPSHFVSATITLDSEAWPKTSRRSTG</sequence>
<organism evidence="2 3">
    <name type="scientific">Rhizoctonia solani 123E</name>
    <dbReference type="NCBI Taxonomy" id="1423351"/>
    <lineage>
        <taxon>Eukaryota</taxon>
        <taxon>Fungi</taxon>
        <taxon>Dikarya</taxon>
        <taxon>Basidiomycota</taxon>
        <taxon>Agaricomycotina</taxon>
        <taxon>Agaricomycetes</taxon>
        <taxon>Cantharellales</taxon>
        <taxon>Ceratobasidiaceae</taxon>
        <taxon>Rhizoctonia</taxon>
    </lineage>
</organism>
<protein>
    <submittedName>
        <fullName evidence="2">Putative transmembrane protein</fullName>
    </submittedName>
</protein>
<keyword evidence="1" id="KW-0472">Membrane</keyword>
<feature type="transmembrane region" description="Helical" evidence="1">
    <location>
        <begin position="23"/>
        <end position="44"/>
    </location>
</feature>
<dbReference type="OrthoDB" id="3252443at2759"/>
<comment type="caution">
    <text evidence="2">The sequence shown here is derived from an EMBL/GenBank/DDBJ whole genome shotgun (WGS) entry which is preliminary data.</text>
</comment>
<name>A0A074RXI0_9AGAM</name>
<dbReference type="HOGENOM" id="CLU_2334820_0_0_1"/>
<reference evidence="2 3" key="1">
    <citation type="submission" date="2013-12" db="EMBL/GenBank/DDBJ databases">
        <authorList>
            <person name="Cubeta M."/>
            <person name="Pakala S."/>
            <person name="Fedorova N."/>
            <person name="Thomas E."/>
            <person name="Dean R."/>
            <person name="Jabaji S."/>
            <person name="Neate S."/>
            <person name="Toda T."/>
            <person name="Tavantzis S."/>
            <person name="Vilgalys R."/>
            <person name="Bharathan N."/>
            <person name="Pakala S."/>
            <person name="Losada L.S."/>
            <person name="Zafar N."/>
            <person name="Nierman W."/>
        </authorList>
    </citation>
    <scope>NUCLEOTIDE SEQUENCE [LARGE SCALE GENOMIC DNA]</scope>
    <source>
        <strain evidence="2 3">123E</strain>
    </source>
</reference>
<keyword evidence="1" id="KW-1133">Transmembrane helix</keyword>
<dbReference type="AlphaFoldDB" id="A0A074RXI0"/>
<dbReference type="Proteomes" id="UP000027456">
    <property type="component" value="Unassembled WGS sequence"/>
</dbReference>
<accession>A0A074RXI0</accession>
<proteinExistence type="predicted"/>
<keyword evidence="3" id="KW-1185">Reference proteome</keyword>